<keyword evidence="3" id="KW-1185">Reference proteome</keyword>
<protein>
    <submittedName>
        <fullName evidence="2">Uncharacterized protein</fullName>
    </submittedName>
</protein>
<sequence length="425" mass="47704">MGPLTRRRSALSTPRPKVITKGAADINTANIINGACSEDEVTANAEAISGNHVLIAHQIRGWAFQQWRLVVGIYCGTILLALIFLALGLFGVFTTVKHFPVALTKSISTVGHHHTASDLSSRFVSKHNPSDIQPELGVSILDAHSVLLQLNESTADLVRWASYYTTIGIAITQHGNESTDGFQLIPAHRLDLEALECQIDDHIVYYHSKVHLAGKRLAWLVNDIVLQLQSSGLALRALVSSSKELTNPGFESNGVDRYFQRMIAETSGLFNSSRLCRLELDSIAPIWEDIDGARQRILQRRGMMPWWSSCWYSLWQSGPRQKCHLHYGDLMKIETRQAVHTVSHVAKIFGTTLQKLEIAQSAYREGIQVGYHDDSLKSVFDPFPATIRRRVLTGELQHLQEQLFEVLRRLVALAQEENRRRLFGE</sequence>
<proteinExistence type="predicted"/>
<dbReference type="AlphaFoldDB" id="A0AAV9PV95"/>
<dbReference type="Proteomes" id="UP001345827">
    <property type="component" value="Unassembled WGS sequence"/>
</dbReference>
<reference evidence="2 3" key="1">
    <citation type="submission" date="2023-06" db="EMBL/GenBank/DDBJ databases">
        <title>Black Yeasts Isolated from many extreme environments.</title>
        <authorList>
            <person name="Coleine C."/>
            <person name="Stajich J.E."/>
            <person name="Selbmann L."/>
        </authorList>
    </citation>
    <scope>NUCLEOTIDE SEQUENCE [LARGE SCALE GENOMIC DNA]</scope>
    <source>
        <strain evidence="2 3">CCFEE 5887</strain>
    </source>
</reference>
<keyword evidence="1" id="KW-1133">Transmembrane helix</keyword>
<name>A0AAV9PV95_9PEZI</name>
<dbReference type="EMBL" id="JAXLQG010000033">
    <property type="protein sequence ID" value="KAK5527787.1"/>
    <property type="molecule type" value="Genomic_DNA"/>
</dbReference>
<organism evidence="2 3">
    <name type="scientific">Vermiconidia calcicola</name>
    <dbReference type="NCBI Taxonomy" id="1690605"/>
    <lineage>
        <taxon>Eukaryota</taxon>
        <taxon>Fungi</taxon>
        <taxon>Dikarya</taxon>
        <taxon>Ascomycota</taxon>
        <taxon>Pezizomycotina</taxon>
        <taxon>Dothideomycetes</taxon>
        <taxon>Dothideomycetidae</taxon>
        <taxon>Mycosphaerellales</taxon>
        <taxon>Extremaceae</taxon>
        <taxon>Vermiconidia</taxon>
    </lineage>
</organism>
<evidence type="ECO:0000256" key="1">
    <source>
        <dbReference type="SAM" id="Phobius"/>
    </source>
</evidence>
<comment type="caution">
    <text evidence="2">The sequence shown here is derived from an EMBL/GenBank/DDBJ whole genome shotgun (WGS) entry which is preliminary data.</text>
</comment>
<evidence type="ECO:0000313" key="2">
    <source>
        <dbReference type="EMBL" id="KAK5527787.1"/>
    </source>
</evidence>
<accession>A0AAV9PV95</accession>
<feature type="transmembrane region" description="Helical" evidence="1">
    <location>
        <begin position="69"/>
        <end position="93"/>
    </location>
</feature>
<evidence type="ECO:0000313" key="3">
    <source>
        <dbReference type="Proteomes" id="UP001345827"/>
    </source>
</evidence>
<keyword evidence="1" id="KW-0812">Transmembrane</keyword>
<keyword evidence="1" id="KW-0472">Membrane</keyword>
<gene>
    <name evidence="2" type="ORF">LTR25_010918</name>
</gene>